<keyword evidence="5 8" id="KW-0560">Oxidoreductase</keyword>
<feature type="binding site" evidence="8 10">
    <location>
        <position position="92"/>
    </location>
    <ligand>
        <name>substrate</name>
    </ligand>
</feature>
<dbReference type="InterPro" id="IPR036291">
    <property type="entry name" value="NAD(P)-bd_dom_sf"/>
</dbReference>
<feature type="binding site" evidence="8">
    <location>
        <position position="112"/>
    </location>
    <ligand>
        <name>NAD(+)</name>
        <dbReference type="ChEBI" id="CHEBI:57540"/>
    </ligand>
</feature>
<evidence type="ECO:0000313" key="17">
    <source>
        <dbReference type="Proteomes" id="UP000054859"/>
    </source>
</evidence>
<evidence type="ECO:0000259" key="13">
    <source>
        <dbReference type="Pfam" id="PF00056"/>
    </source>
</evidence>
<dbReference type="OrthoDB" id="9802969at2"/>
<dbReference type="Pfam" id="PF02866">
    <property type="entry name" value="Ldh_1_C"/>
    <property type="match status" value="1"/>
</dbReference>
<feature type="binding site" evidence="8 10">
    <location>
        <position position="98"/>
    </location>
    <ligand>
        <name>substrate</name>
    </ligand>
</feature>
<dbReference type="CDD" id="cd01338">
    <property type="entry name" value="MDH_chloroplast-like"/>
    <property type="match status" value="1"/>
</dbReference>
<dbReference type="FunFam" id="3.40.50.720:FF:000010">
    <property type="entry name" value="Malate dehydrogenase"/>
    <property type="match status" value="1"/>
</dbReference>
<gene>
    <name evidence="8 15" type="primary">mdh</name>
    <name evidence="15" type="ORF">Lade_0025</name>
    <name evidence="16" type="ORF">NCTC12735_00430</name>
</gene>
<evidence type="ECO:0000256" key="12">
    <source>
        <dbReference type="RuleBase" id="RU000422"/>
    </source>
</evidence>
<dbReference type="KEGG" id="ladl:NCTC12735_00430"/>
<dbReference type="InterPro" id="IPR001252">
    <property type="entry name" value="Malate_DH_AS"/>
</dbReference>
<evidence type="ECO:0000256" key="7">
    <source>
        <dbReference type="ARBA" id="ARBA00048313"/>
    </source>
</evidence>
<dbReference type="EC" id="1.1.1.37" evidence="3 8"/>
<evidence type="ECO:0000256" key="3">
    <source>
        <dbReference type="ARBA" id="ARBA00012995"/>
    </source>
</evidence>
<dbReference type="AlphaFoldDB" id="A0A0W0R2Q7"/>
<keyword evidence="17" id="KW-1185">Reference proteome</keyword>
<feature type="binding site" evidence="8 11">
    <location>
        <begin position="11"/>
        <end position="17"/>
    </location>
    <ligand>
        <name>NAD(+)</name>
        <dbReference type="ChEBI" id="CHEBI:57540"/>
    </ligand>
</feature>
<dbReference type="PROSITE" id="PS00068">
    <property type="entry name" value="MDH"/>
    <property type="match status" value="1"/>
</dbReference>
<dbReference type="InterPro" id="IPR022383">
    <property type="entry name" value="Lactate/malate_DH_C"/>
</dbReference>
<feature type="binding site" evidence="8 10">
    <location>
        <position position="162"/>
    </location>
    <ligand>
        <name>substrate</name>
    </ligand>
</feature>
<dbReference type="RefSeq" id="WP_058461136.1">
    <property type="nucleotide sequence ID" value="NZ_CAAAHS010000003.1"/>
</dbReference>
<keyword evidence="16" id="KW-0614">Plasmid</keyword>
<dbReference type="SUPFAM" id="SSF51735">
    <property type="entry name" value="NAD(P)-binding Rossmann-fold domains"/>
    <property type="match status" value="1"/>
</dbReference>
<keyword evidence="4 8" id="KW-0816">Tricarboxylic acid cycle</keyword>
<dbReference type="GO" id="GO:0006108">
    <property type="term" value="P:malate metabolic process"/>
    <property type="evidence" value="ECO:0007669"/>
    <property type="project" value="InterPro"/>
</dbReference>
<evidence type="ECO:0000256" key="6">
    <source>
        <dbReference type="ARBA" id="ARBA00023027"/>
    </source>
</evidence>
<evidence type="ECO:0000256" key="1">
    <source>
        <dbReference type="ARBA" id="ARBA00003966"/>
    </source>
</evidence>
<reference evidence="16 18" key="2">
    <citation type="submission" date="2018-12" db="EMBL/GenBank/DDBJ databases">
        <authorList>
            <consortium name="Pathogen Informatics"/>
        </authorList>
    </citation>
    <scope>NUCLEOTIDE SEQUENCE [LARGE SCALE GENOMIC DNA]</scope>
    <source>
        <strain evidence="16 18">NCTC12735</strain>
        <plasmid evidence="18">9</plasmid>
    </source>
</reference>
<dbReference type="Pfam" id="PF00056">
    <property type="entry name" value="Ldh_1_N"/>
    <property type="match status" value="1"/>
</dbReference>
<protein>
    <recommendedName>
        <fullName evidence="3 8">Malate dehydrogenase</fullName>
        <ecNumber evidence="3 8">1.1.1.37</ecNumber>
    </recommendedName>
</protein>
<dbReference type="EMBL" id="LNKA01000001">
    <property type="protein sequence ID" value="KTC65367.1"/>
    <property type="molecule type" value="Genomic_DNA"/>
</dbReference>
<dbReference type="EMBL" id="LR134418">
    <property type="protein sequence ID" value="VEH84811.1"/>
    <property type="molecule type" value="Genomic_DNA"/>
</dbReference>
<dbReference type="FunFam" id="3.90.110.10:FF:000002">
    <property type="entry name" value="Malate dehydrogenase"/>
    <property type="match status" value="1"/>
</dbReference>
<evidence type="ECO:0000313" key="15">
    <source>
        <dbReference type="EMBL" id="KTC65367.1"/>
    </source>
</evidence>
<name>A0A0W0R2Q7_9GAMM</name>
<feature type="active site" description="Proton acceptor" evidence="8 9">
    <location>
        <position position="187"/>
    </location>
</feature>
<evidence type="ECO:0000256" key="11">
    <source>
        <dbReference type="PIRSR" id="PIRSR000102-3"/>
    </source>
</evidence>
<dbReference type="PANTHER" id="PTHR23382">
    <property type="entry name" value="MALATE DEHYDROGENASE"/>
    <property type="match status" value="1"/>
</dbReference>
<evidence type="ECO:0000256" key="2">
    <source>
        <dbReference type="ARBA" id="ARBA00009613"/>
    </source>
</evidence>
<proteinExistence type="inferred from homology"/>
<dbReference type="InterPro" id="IPR010945">
    <property type="entry name" value="Malate_DH_type2"/>
</dbReference>
<evidence type="ECO:0000313" key="18">
    <source>
        <dbReference type="Proteomes" id="UP000281170"/>
    </source>
</evidence>
<dbReference type="InterPro" id="IPR001236">
    <property type="entry name" value="Lactate/malate_DH_N"/>
</dbReference>
<comment type="function">
    <text evidence="1 8">Catalyzes the reversible oxidation of malate to oxaloacetate.</text>
</comment>
<dbReference type="Gene3D" id="3.90.110.10">
    <property type="entry name" value="Lactate dehydrogenase/glycoside hydrolase, family 4, C-terminal"/>
    <property type="match status" value="1"/>
</dbReference>
<keyword evidence="6 8" id="KW-0520">NAD</keyword>
<dbReference type="PIRSF" id="PIRSF000102">
    <property type="entry name" value="Lac_mal_DH"/>
    <property type="match status" value="1"/>
</dbReference>
<accession>A0A0W0R2Q7</accession>
<feature type="domain" description="Lactate/malate dehydrogenase N-terminal" evidence="13">
    <location>
        <begin position="5"/>
        <end position="145"/>
    </location>
</feature>
<evidence type="ECO:0000256" key="10">
    <source>
        <dbReference type="PIRSR" id="PIRSR000102-2"/>
    </source>
</evidence>
<dbReference type="PATRIC" id="fig|45056.6.peg.25"/>
<dbReference type="Proteomes" id="UP000054859">
    <property type="component" value="Unassembled WGS sequence"/>
</dbReference>
<geneLocation type="plasmid" evidence="16 18">
    <name>9</name>
</geneLocation>
<sequence length="339" mass="37111">MNNRVRVAVTGAAGQIGYALLFRIASGQMFGPETDVELHLIELEQTMPVLEGVAMELDDCAFPLLKRVVCTSDLKTGMDGVNWALLVGSVPRKQGMERSDLLQINGGIFINQGRAINDFASDDVRVFVVGNPCNTNCLIAKHHAKDVPDDRFYAMTTLDELRARTQLAKKAGVDVTCVTQMTVWGNHSSTQFPDFYNTKINGISAAKVIDDEDWLRNTFVPMIQQRGAAVIKARGSSSAASAANGVVVGVNHLVKDTVPGESFSVSLCSKGEYGVDEGLIFSFPCRREHGLVRNIGLEHGVVNVIEGLEFNDYSRGKFEETLNELRQERDMVKSLGLLD</sequence>
<feature type="binding site" evidence="8 11">
    <location>
        <begin position="129"/>
        <end position="131"/>
    </location>
    <ligand>
        <name>NAD(+)</name>
        <dbReference type="ChEBI" id="CHEBI:57540"/>
    </ligand>
</feature>
<dbReference type="NCBIfam" id="NF003916">
    <property type="entry name" value="PRK05442.1"/>
    <property type="match status" value="1"/>
</dbReference>
<evidence type="ECO:0000256" key="9">
    <source>
        <dbReference type="PIRSR" id="PIRSR000102-1"/>
    </source>
</evidence>
<dbReference type="InterPro" id="IPR001557">
    <property type="entry name" value="L-lactate/malate_DH"/>
</dbReference>
<dbReference type="Gene3D" id="3.40.50.720">
    <property type="entry name" value="NAD(P)-binding Rossmann-like Domain"/>
    <property type="match status" value="1"/>
</dbReference>
<feature type="binding site" evidence="8 10">
    <location>
        <position position="131"/>
    </location>
    <ligand>
        <name>substrate</name>
    </ligand>
</feature>
<comment type="catalytic activity">
    <reaction evidence="7 8 12">
        <text>(S)-malate + NAD(+) = oxaloacetate + NADH + H(+)</text>
        <dbReference type="Rhea" id="RHEA:21432"/>
        <dbReference type="ChEBI" id="CHEBI:15378"/>
        <dbReference type="ChEBI" id="CHEBI:15589"/>
        <dbReference type="ChEBI" id="CHEBI:16452"/>
        <dbReference type="ChEBI" id="CHEBI:57540"/>
        <dbReference type="ChEBI" id="CHEBI:57945"/>
        <dbReference type="EC" id="1.1.1.37"/>
    </reaction>
</comment>
<reference evidence="15 17" key="1">
    <citation type="submission" date="2015-11" db="EMBL/GenBank/DDBJ databases">
        <title>Identification of large and diverse effector repertoires of 38 Legionella species.</title>
        <authorList>
            <person name="Burstein D."/>
            <person name="Amaro F."/>
            <person name="Zusman T."/>
            <person name="Lifshitz Z."/>
            <person name="Cohen O."/>
            <person name="Gilbert J.A."/>
            <person name="Pupko T."/>
            <person name="Shuman H.A."/>
            <person name="Segal G."/>
        </authorList>
    </citation>
    <scope>NUCLEOTIDE SEQUENCE [LARGE SCALE GENOMIC DNA]</scope>
    <source>
        <strain evidence="15 17">1762-AUS-E</strain>
    </source>
</reference>
<dbReference type="GO" id="GO:0006099">
    <property type="term" value="P:tricarboxylic acid cycle"/>
    <property type="evidence" value="ECO:0007669"/>
    <property type="project" value="UniProtKB-UniRule"/>
</dbReference>
<evidence type="ECO:0000259" key="14">
    <source>
        <dbReference type="Pfam" id="PF02866"/>
    </source>
</evidence>
<evidence type="ECO:0000313" key="16">
    <source>
        <dbReference type="EMBL" id="VEH84811.1"/>
    </source>
</evidence>
<dbReference type="NCBIfam" id="TIGR01759">
    <property type="entry name" value="MalateDH-SF1"/>
    <property type="match status" value="1"/>
</dbReference>
<feature type="binding site" evidence="8 11">
    <location>
        <position position="105"/>
    </location>
    <ligand>
        <name>NAD(+)</name>
        <dbReference type="ChEBI" id="CHEBI:57540"/>
    </ligand>
</feature>
<organism evidence="15 17">
    <name type="scientific">Legionella adelaidensis</name>
    <dbReference type="NCBI Taxonomy" id="45056"/>
    <lineage>
        <taxon>Bacteria</taxon>
        <taxon>Pseudomonadati</taxon>
        <taxon>Pseudomonadota</taxon>
        <taxon>Gammaproteobacteria</taxon>
        <taxon>Legionellales</taxon>
        <taxon>Legionellaceae</taxon>
        <taxon>Legionella</taxon>
    </lineage>
</organism>
<comment type="similarity">
    <text evidence="2 8">Belongs to the LDH/MDH superfamily. MDH type 2 family.</text>
</comment>
<dbReference type="GO" id="GO:0030060">
    <property type="term" value="F:L-malate dehydrogenase (NAD+) activity"/>
    <property type="evidence" value="ECO:0007669"/>
    <property type="project" value="UniProtKB-UniRule"/>
</dbReference>
<feature type="domain" description="Lactate/malate dehydrogenase C-terminal" evidence="14">
    <location>
        <begin position="156"/>
        <end position="332"/>
    </location>
</feature>
<dbReference type="STRING" id="45056.Lade_0025"/>
<dbReference type="HAMAP" id="MF_01517">
    <property type="entry name" value="Malate_dehydrog_2"/>
    <property type="match status" value="1"/>
</dbReference>
<evidence type="ECO:0000256" key="5">
    <source>
        <dbReference type="ARBA" id="ARBA00023002"/>
    </source>
</evidence>
<dbReference type="Proteomes" id="UP000281170">
    <property type="component" value="Plasmid 9"/>
</dbReference>
<dbReference type="SUPFAM" id="SSF56327">
    <property type="entry name" value="LDH C-terminal domain-like"/>
    <property type="match status" value="1"/>
</dbReference>
<dbReference type="InterPro" id="IPR015955">
    <property type="entry name" value="Lactate_DH/Glyco_Ohase_4_C"/>
</dbReference>
<evidence type="ECO:0000256" key="8">
    <source>
        <dbReference type="HAMAP-Rule" id="MF_01517"/>
    </source>
</evidence>
<evidence type="ECO:0000256" key="4">
    <source>
        <dbReference type="ARBA" id="ARBA00022532"/>
    </source>
</evidence>